<protein>
    <recommendedName>
        <fullName evidence="1">GP-PDE domain-containing protein</fullName>
    </recommendedName>
</protein>
<evidence type="ECO:0000259" key="1">
    <source>
        <dbReference type="PROSITE" id="PS51704"/>
    </source>
</evidence>
<reference evidence="2" key="1">
    <citation type="submission" date="2020-06" db="EMBL/GenBank/DDBJ databases">
        <title>Characterization of fructooligosaccharide metabolism and fructooligosaccharide-degrading enzymes in human commensal butyrate producers.</title>
        <authorList>
            <person name="Tanno H."/>
            <person name="Fujii T."/>
            <person name="Hirano K."/>
            <person name="Maeno S."/>
            <person name="Tonozuka T."/>
            <person name="Sakamoto M."/>
            <person name="Ohkuma M."/>
            <person name="Tochio T."/>
            <person name="Endo A."/>
        </authorList>
    </citation>
    <scope>NUCLEOTIDE SEQUENCE</scope>
    <source>
        <strain evidence="2">JCM 17466</strain>
    </source>
</reference>
<dbReference type="AlphaFoldDB" id="A0A916Q4W9"/>
<dbReference type="PANTHER" id="PTHR46211">
    <property type="entry name" value="GLYCEROPHOSPHORYL DIESTER PHOSPHODIESTERASE"/>
    <property type="match status" value="1"/>
</dbReference>
<dbReference type="PROSITE" id="PS51704">
    <property type="entry name" value="GP_PDE"/>
    <property type="match status" value="1"/>
</dbReference>
<dbReference type="InterPro" id="IPR017946">
    <property type="entry name" value="PLC-like_Pdiesterase_TIM-brl"/>
</dbReference>
<keyword evidence="3" id="KW-1185">Reference proteome</keyword>
<name>A0A916Q4W9_9FIRM</name>
<dbReference type="Pfam" id="PF03009">
    <property type="entry name" value="GDPD"/>
    <property type="match status" value="1"/>
</dbReference>
<evidence type="ECO:0000313" key="2">
    <source>
        <dbReference type="EMBL" id="GFO84362.1"/>
    </source>
</evidence>
<dbReference type="GO" id="GO:0008081">
    <property type="term" value="F:phosphoric diester hydrolase activity"/>
    <property type="evidence" value="ECO:0007669"/>
    <property type="project" value="InterPro"/>
</dbReference>
<evidence type="ECO:0000313" key="3">
    <source>
        <dbReference type="Proteomes" id="UP000613208"/>
    </source>
</evidence>
<dbReference type="EMBL" id="BLYI01000014">
    <property type="protein sequence ID" value="GFO84362.1"/>
    <property type="molecule type" value="Genomic_DNA"/>
</dbReference>
<accession>A0A916Q4W9</accession>
<dbReference type="Proteomes" id="UP000613208">
    <property type="component" value="Unassembled WGS sequence"/>
</dbReference>
<dbReference type="RefSeq" id="WP_201310109.1">
    <property type="nucleotide sequence ID" value="NZ_BLYI01000014.1"/>
</dbReference>
<feature type="domain" description="GP-PDE" evidence="1">
    <location>
        <begin position="30"/>
        <end position="265"/>
    </location>
</feature>
<comment type="caution">
    <text evidence="2">The sequence shown here is derived from an EMBL/GenBank/DDBJ whole genome shotgun (WGS) entry which is preliminary data.</text>
</comment>
<sequence>MKKTAIALIPLLYTAMICPGRKREHPILKVKHFAHRGFHGEAGIPENSMAAFRRARELGYGIELDVQLTKDDVLVVHHDYDLKRTCGTGKYIRDLTYEQLCRYRLMGTEERIPRFVDVLREIDGKVPLLIELKMETFNTKLCRLAAEVLDHYHGLYCMESFHPYALYWFKKHRPQVIRGQLSEQFFKEKEWKHIPAYFVMKNLLTNFITKPDFIAYHYKYKDCLPLKICRKLYRIPVYGWTFRSKEDYEENQKCFHGFIFERFML</sequence>
<dbReference type="InterPro" id="IPR030395">
    <property type="entry name" value="GP_PDE_dom"/>
</dbReference>
<dbReference type="SUPFAM" id="SSF51695">
    <property type="entry name" value="PLC-like phosphodiesterases"/>
    <property type="match status" value="1"/>
</dbReference>
<proteinExistence type="predicted"/>
<gene>
    <name evidence="2" type="ORF">ANBU17_07090</name>
</gene>
<organism evidence="2 3">
    <name type="scientific">Anaerostipes butyraticus</name>
    <dbReference type="NCBI Taxonomy" id="645466"/>
    <lineage>
        <taxon>Bacteria</taxon>
        <taxon>Bacillati</taxon>
        <taxon>Bacillota</taxon>
        <taxon>Clostridia</taxon>
        <taxon>Lachnospirales</taxon>
        <taxon>Lachnospiraceae</taxon>
        <taxon>Anaerostipes</taxon>
    </lineage>
</organism>
<dbReference type="GO" id="GO:0006629">
    <property type="term" value="P:lipid metabolic process"/>
    <property type="evidence" value="ECO:0007669"/>
    <property type="project" value="InterPro"/>
</dbReference>
<dbReference type="Gene3D" id="3.20.20.190">
    <property type="entry name" value="Phosphatidylinositol (PI) phosphodiesterase"/>
    <property type="match status" value="1"/>
</dbReference>
<dbReference type="PANTHER" id="PTHR46211:SF1">
    <property type="entry name" value="GLYCEROPHOSPHODIESTER PHOSPHODIESTERASE, CYTOPLASMIC"/>
    <property type="match status" value="1"/>
</dbReference>